<organism evidence="2 3">
    <name type="scientific">candidate division MSBL1 archaeon SCGC-AAA259I07</name>
    <dbReference type="NCBI Taxonomy" id="1698266"/>
    <lineage>
        <taxon>Archaea</taxon>
        <taxon>Methanobacteriati</taxon>
        <taxon>Methanobacteriota</taxon>
        <taxon>candidate division MSBL1</taxon>
    </lineage>
</organism>
<dbReference type="AlphaFoldDB" id="A0A133UKG0"/>
<feature type="compositionally biased region" description="Acidic residues" evidence="1">
    <location>
        <begin position="31"/>
        <end position="40"/>
    </location>
</feature>
<evidence type="ECO:0000313" key="3">
    <source>
        <dbReference type="Proteomes" id="UP000070155"/>
    </source>
</evidence>
<comment type="caution">
    <text evidence="2">The sequence shown here is derived from an EMBL/GenBank/DDBJ whole genome shotgun (WGS) entry which is preliminary data.</text>
</comment>
<dbReference type="EMBL" id="LHXQ01000033">
    <property type="protein sequence ID" value="KXA94702.1"/>
    <property type="molecule type" value="Genomic_DNA"/>
</dbReference>
<accession>A0A133UKG0</accession>
<sequence>MDKREAEENTSNTTSSKTNKSKDQHVPELKVDEEEAEQEIPELKIEESKEESESELTKKQIVNHYRKAESAIKQWGEDDGYVRAGSNGPGQGWYVYPNGYDGDVRRPRVLARDYDKLLNGAAKGVRSIYATINFLDPKKRFVQKKKSTEVWKKEEENDNPVQGNPLPEYSDIEFMTLFSDVDLKSEIKPRREEEGIKRTVGKSIEIYVGEFEKLAPNSVNVLDSGGGFYPFIHHDVTKPIGEEFDGGKRGRIFDELTDRFNEKLEEIWETVQEEVPEASSVLDPDMLNNKNRLMKVPLSIHKELDEILDSGTKSP</sequence>
<proteinExistence type="predicted"/>
<dbReference type="Proteomes" id="UP000070155">
    <property type="component" value="Unassembled WGS sequence"/>
</dbReference>
<name>A0A133UKG0_9EURY</name>
<reference evidence="2 3" key="1">
    <citation type="journal article" date="2016" name="Sci. Rep.">
        <title>Metabolic traits of an uncultured archaeal lineage -MSBL1- from brine pools of the Red Sea.</title>
        <authorList>
            <person name="Mwirichia R."/>
            <person name="Alam I."/>
            <person name="Rashid M."/>
            <person name="Vinu M."/>
            <person name="Ba-Alawi W."/>
            <person name="Anthony Kamau A."/>
            <person name="Kamanda Ngugi D."/>
            <person name="Goker M."/>
            <person name="Klenk H.P."/>
            <person name="Bajic V."/>
            <person name="Stingl U."/>
        </authorList>
    </citation>
    <scope>NUCLEOTIDE SEQUENCE [LARGE SCALE GENOMIC DNA]</scope>
    <source>
        <strain evidence="2">SCGC-AAA259I07</strain>
    </source>
</reference>
<protein>
    <submittedName>
        <fullName evidence="2">Uncharacterized protein</fullName>
    </submittedName>
</protein>
<feature type="compositionally biased region" description="Low complexity" evidence="1">
    <location>
        <begin position="9"/>
        <end position="18"/>
    </location>
</feature>
<gene>
    <name evidence="2" type="ORF">AKJ36_02405</name>
</gene>
<keyword evidence="3" id="KW-1185">Reference proteome</keyword>
<feature type="region of interest" description="Disordered" evidence="1">
    <location>
        <begin position="1"/>
        <end position="57"/>
    </location>
</feature>
<evidence type="ECO:0000256" key="1">
    <source>
        <dbReference type="SAM" id="MobiDB-lite"/>
    </source>
</evidence>
<feature type="compositionally biased region" description="Basic and acidic residues" evidence="1">
    <location>
        <begin position="20"/>
        <end position="30"/>
    </location>
</feature>
<evidence type="ECO:0000313" key="2">
    <source>
        <dbReference type="EMBL" id="KXA94702.1"/>
    </source>
</evidence>